<sequence>MSHSHSLPHEKTTPSDRDLELLLKRRDMSGIVAHTSLPHRRKIHITKNVDLAFSKTTYMQRKHTPSDIGLELVSQKRRYMSGNSNSQSLHIGKHTPLAIELEPGFSKQHICQSLSHRGNIPLDIELEPAFSTNNIYAGNGLIHSLPHRRKTTPLDIELEPGFLQNKNTCQVMVSFTFIAYIEKNIHHQTLDLEPASQKQHILSGMVSSQVIATYGWCYVGKNSDTYWCLT</sequence>
<keyword evidence="2" id="KW-1185">Reference proteome</keyword>
<evidence type="ECO:0000313" key="2">
    <source>
        <dbReference type="Proteomes" id="UP000596742"/>
    </source>
</evidence>
<dbReference type="OrthoDB" id="6185162at2759"/>
<dbReference type="Proteomes" id="UP000596742">
    <property type="component" value="Unassembled WGS sequence"/>
</dbReference>
<evidence type="ECO:0000313" key="1">
    <source>
        <dbReference type="EMBL" id="VDI59025.1"/>
    </source>
</evidence>
<dbReference type="EMBL" id="UYJE01007902">
    <property type="protein sequence ID" value="VDI59025.1"/>
    <property type="molecule type" value="Genomic_DNA"/>
</dbReference>
<proteinExistence type="predicted"/>
<protein>
    <submittedName>
        <fullName evidence="1">Uncharacterized protein</fullName>
    </submittedName>
</protein>
<reference evidence="1" key="1">
    <citation type="submission" date="2018-11" db="EMBL/GenBank/DDBJ databases">
        <authorList>
            <person name="Alioto T."/>
            <person name="Alioto T."/>
        </authorList>
    </citation>
    <scope>NUCLEOTIDE SEQUENCE</scope>
</reference>
<gene>
    <name evidence="1" type="ORF">MGAL_10B032049</name>
</gene>
<accession>A0A8B6G5R5</accession>
<organism evidence="1 2">
    <name type="scientific">Mytilus galloprovincialis</name>
    <name type="common">Mediterranean mussel</name>
    <dbReference type="NCBI Taxonomy" id="29158"/>
    <lineage>
        <taxon>Eukaryota</taxon>
        <taxon>Metazoa</taxon>
        <taxon>Spiralia</taxon>
        <taxon>Lophotrochozoa</taxon>
        <taxon>Mollusca</taxon>
        <taxon>Bivalvia</taxon>
        <taxon>Autobranchia</taxon>
        <taxon>Pteriomorphia</taxon>
        <taxon>Mytilida</taxon>
        <taxon>Mytiloidea</taxon>
        <taxon>Mytilidae</taxon>
        <taxon>Mytilinae</taxon>
        <taxon>Mytilus</taxon>
    </lineage>
</organism>
<comment type="caution">
    <text evidence="1">The sequence shown here is derived from an EMBL/GenBank/DDBJ whole genome shotgun (WGS) entry which is preliminary data.</text>
</comment>
<dbReference type="AlphaFoldDB" id="A0A8B6G5R5"/>
<name>A0A8B6G5R5_MYTGA</name>